<dbReference type="EMBL" id="JARKNE010000012">
    <property type="protein sequence ID" value="KAK5775084.1"/>
    <property type="molecule type" value="Genomic_DNA"/>
</dbReference>
<evidence type="ECO:0000313" key="1">
    <source>
        <dbReference type="EMBL" id="KAK5775084.1"/>
    </source>
</evidence>
<evidence type="ECO:0000313" key="2">
    <source>
        <dbReference type="Proteomes" id="UP001358586"/>
    </source>
</evidence>
<proteinExistence type="predicted"/>
<keyword evidence="2" id="KW-1185">Reference proteome</keyword>
<organism evidence="1 2">
    <name type="scientific">Gossypium arboreum</name>
    <name type="common">Tree cotton</name>
    <name type="synonym">Gossypium nanking</name>
    <dbReference type="NCBI Taxonomy" id="29729"/>
    <lineage>
        <taxon>Eukaryota</taxon>
        <taxon>Viridiplantae</taxon>
        <taxon>Streptophyta</taxon>
        <taxon>Embryophyta</taxon>
        <taxon>Tracheophyta</taxon>
        <taxon>Spermatophyta</taxon>
        <taxon>Magnoliopsida</taxon>
        <taxon>eudicotyledons</taxon>
        <taxon>Gunneridae</taxon>
        <taxon>Pentapetalae</taxon>
        <taxon>rosids</taxon>
        <taxon>malvids</taxon>
        <taxon>Malvales</taxon>
        <taxon>Malvaceae</taxon>
        <taxon>Malvoideae</taxon>
        <taxon>Gossypium</taxon>
    </lineage>
</organism>
<dbReference type="Proteomes" id="UP001358586">
    <property type="component" value="Chromosome 12"/>
</dbReference>
<sequence length="102" mass="11006">MRKTNVEIVNVVINSEEEANNGSLESCHKRRADHVGPFVMMVTTLTSLSMSSKSVAYESSSIVAHGSSPSPAPLCISPPPLPLIEDDGQLLPSRRCLSTREL</sequence>
<reference evidence="1 2" key="1">
    <citation type="submission" date="2023-03" db="EMBL/GenBank/DDBJ databases">
        <title>WGS of Gossypium arboreum.</title>
        <authorList>
            <person name="Yu D."/>
        </authorList>
    </citation>
    <scope>NUCLEOTIDE SEQUENCE [LARGE SCALE GENOMIC DNA]</scope>
    <source>
        <tissue evidence="1">Leaf</tissue>
    </source>
</reference>
<name>A0ABR0MPP8_GOSAR</name>
<protein>
    <submittedName>
        <fullName evidence="1">Uncharacterized protein</fullName>
    </submittedName>
</protein>
<comment type="caution">
    <text evidence="1">The sequence shown here is derived from an EMBL/GenBank/DDBJ whole genome shotgun (WGS) entry which is preliminary data.</text>
</comment>
<gene>
    <name evidence="1" type="ORF">PVK06_042951</name>
</gene>
<accession>A0ABR0MPP8</accession>